<reference evidence="10 11" key="1">
    <citation type="submission" date="2019-02" db="EMBL/GenBank/DDBJ databases">
        <title>Deep-cultivation of Planctomycetes and their phenomic and genomic characterization uncovers novel biology.</title>
        <authorList>
            <person name="Wiegand S."/>
            <person name="Jogler M."/>
            <person name="Boedeker C."/>
            <person name="Pinto D."/>
            <person name="Vollmers J."/>
            <person name="Rivas-Marin E."/>
            <person name="Kohn T."/>
            <person name="Peeters S.H."/>
            <person name="Heuer A."/>
            <person name="Rast P."/>
            <person name="Oberbeckmann S."/>
            <person name="Bunk B."/>
            <person name="Jeske O."/>
            <person name="Meyerdierks A."/>
            <person name="Storesund J.E."/>
            <person name="Kallscheuer N."/>
            <person name="Luecker S."/>
            <person name="Lage O.M."/>
            <person name="Pohl T."/>
            <person name="Merkel B.J."/>
            <person name="Hornburger P."/>
            <person name="Mueller R.-W."/>
            <person name="Bruemmer F."/>
            <person name="Labrenz M."/>
            <person name="Spormann A.M."/>
            <person name="Op den Camp H."/>
            <person name="Overmann J."/>
            <person name="Amann R."/>
            <person name="Jetten M.S.M."/>
            <person name="Mascher T."/>
            <person name="Medema M.H."/>
            <person name="Devos D.P."/>
            <person name="Kaster A.-K."/>
            <person name="Ovreas L."/>
            <person name="Rohde M."/>
            <person name="Galperin M.Y."/>
            <person name="Jogler C."/>
        </authorList>
    </citation>
    <scope>NUCLEOTIDE SEQUENCE [LARGE SCALE GENOMIC DNA]</scope>
    <source>
        <strain evidence="10 11">Pan265</strain>
    </source>
</reference>
<keyword evidence="11" id="KW-1185">Reference proteome</keyword>
<evidence type="ECO:0000256" key="7">
    <source>
        <dbReference type="ARBA" id="ARBA00022679"/>
    </source>
</evidence>
<dbReference type="UniPathway" id="UPA00030"/>
<dbReference type="GO" id="GO:0009103">
    <property type="term" value="P:lipopolysaccharide biosynthetic process"/>
    <property type="evidence" value="ECO:0007669"/>
    <property type="project" value="UniProtKB-UniPathway"/>
</dbReference>
<protein>
    <recommendedName>
        <fullName evidence="5">3-deoxy-8-phosphooctulonate synthase</fullName>
        <ecNumber evidence="5">2.5.1.55</ecNumber>
    </recommendedName>
</protein>
<dbReference type="EC" id="2.5.1.55" evidence="5"/>
<name>A0A518BZI7_9BACT</name>
<dbReference type="OrthoDB" id="9780456at2"/>
<dbReference type="GO" id="GO:0005737">
    <property type="term" value="C:cytoplasm"/>
    <property type="evidence" value="ECO:0007669"/>
    <property type="project" value="UniProtKB-SubCell"/>
</dbReference>
<dbReference type="NCBIfam" id="NF003543">
    <property type="entry name" value="PRK05198.1"/>
    <property type="match status" value="1"/>
</dbReference>
<dbReference type="Gene3D" id="3.20.20.70">
    <property type="entry name" value="Aldolase class I"/>
    <property type="match status" value="1"/>
</dbReference>
<evidence type="ECO:0000256" key="3">
    <source>
        <dbReference type="ARBA" id="ARBA00004845"/>
    </source>
</evidence>
<dbReference type="KEGG" id="mcad:Pan265_22580"/>
<dbReference type="Pfam" id="PF00793">
    <property type="entry name" value="DAHP_synth_1"/>
    <property type="match status" value="1"/>
</dbReference>
<evidence type="ECO:0000313" key="11">
    <source>
        <dbReference type="Proteomes" id="UP000320386"/>
    </source>
</evidence>
<sequence length="276" mass="28795">MSGSMRVGDCEVGAGRPLAVICGPCMAESLALCLEVGEAIKAACDELGLTYIFKASFDKANRSSIHTPRGPGLERGVEILAGCKERLGVPVTTDLHDPGQAAPVAEVADLLQIPAFLCRQTDLLAAAASTGRAVNAKKGQFMSPGEMSNVVTKLRESGADERSVMLTERGTFFGYHRLVNDFIGVVDLMELGVPVCFDATHSTQQPGGQGQASGGRPDRAAALACAAVSVGVSALFIETHPEPEKALSDGASMLPLDQALALLPRLARLHEAVRSG</sequence>
<evidence type="ECO:0000256" key="1">
    <source>
        <dbReference type="ARBA" id="ARBA00004496"/>
    </source>
</evidence>
<dbReference type="AlphaFoldDB" id="A0A518BZI7"/>
<gene>
    <name evidence="10" type="primary">kdsA</name>
    <name evidence="10" type="ORF">Pan265_22580</name>
</gene>
<evidence type="ECO:0000256" key="4">
    <source>
        <dbReference type="ARBA" id="ARBA00010499"/>
    </source>
</evidence>
<dbReference type="PANTHER" id="PTHR21057">
    <property type="entry name" value="PHOSPHO-2-DEHYDRO-3-DEOXYHEPTONATE ALDOLASE"/>
    <property type="match status" value="1"/>
</dbReference>
<evidence type="ECO:0000256" key="6">
    <source>
        <dbReference type="ARBA" id="ARBA00022490"/>
    </source>
</evidence>
<dbReference type="Proteomes" id="UP000320386">
    <property type="component" value="Chromosome"/>
</dbReference>
<accession>A0A518BZI7</accession>
<dbReference type="UniPathway" id="UPA00357">
    <property type="reaction ID" value="UER00474"/>
</dbReference>
<keyword evidence="6" id="KW-0963">Cytoplasm</keyword>
<comment type="subcellular location">
    <subcellularLocation>
        <location evidence="1">Cytoplasm</location>
    </subcellularLocation>
</comment>
<proteinExistence type="inferred from homology"/>
<comment type="pathway">
    <text evidence="2">Bacterial outer membrane biogenesis; lipopolysaccharide biosynthesis.</text>
</comment>
<dbReference type="InterPro" id="IPR013785">
    <property type="entry name" value="Aldolase_TIM"/>
</dbReference>
<dbReference type="GO" id="GO:0008676">
    <property type="term" value="F:3-deoxy-8-phosphooctulonate synthase activity"/>
    <property type="evidence" value="ECO:0007669"/>
    <property type="project" value="UniProtKB-EC"/>
</dbReference>
<dbReference type="SUPFAM" id="SSF51569">
    <property type="entry name" value="Aldolase"/>
    <property type="match status" value="1"/>
</dbReference>
<feature type="domain" description="DAHP synthetase I/KDSA" evidence="9">
    <location>
        <begin position="10"/>
        <end position="266"/>
    </location>
</feature>
<evidence type="ECO:0000313" key="10">
    <source>
        <dbReference type="EMBL" id="QDU72393.1"/>
    </source>
</evidence>
<evidence type="ECO:0000256" key="5">
    <source>
        <dbReference type="ARBA" id="ARBA00012693"/>
    </source>
</evidence>
<evidence type="ECO:0000256" key="2">
    <source>
        <dbReference type="ARBA" id="ARBA00004756"/>
    </source>
</evidence>
<dbReference type="InterPro" id="IPR006218">
    <property type="entry name" value="DAHP1/KDSA"/>
</dbReference>
<comment type="similarity">
    <text evidence="4">Belongs to the KdsA family.</text>
</comment>
<evidence type="ECO:0000259" key="9">
    <source>
        <dbReference type="Pfam" id="PF00793"/>
    </source>
</evidence>
<dbReference type="EMBL" id="CP036280">
    <property type="protein sequence ID" value="QDU72393.1"/>
    <property type="molecule type" value="Genomic_DNA"/>
</dbReference>
<organism evidence="10 11">
    <name type="scientific">Mucisphaera calidilacus</name>
    <dbReference type="NCBI Taxonomy" id="2527982"/>
    <lineage>
        <taxon>Bacteria</taxon>
        <taxon>Pseudomonadati</taxon>
        <taxon>Planctomycetota</taxon>
        <taxon>Phycisphaerae</taxon>
        <taxon>Phycisphaerales</taxon>
        <taxon>Phycisphaeraceae</taxon>
        <taxon>Mucisphaera</taxon>
    </lineage>
</organism>
<dbReference type="NCBIfam" id="TIGR01362">
    <property type="entry name" value="KDO8P_synth"/>
    <property type="match status" value="1"/>
</dbReference>
<evidence type="ECO:0000256" key="8">
    <source>
        <dbReference type="ARBA" id="ARBA00049112"/>
    </source>
</evidence>
<comment type="pathway">
    <text evidence="3">Carbohydrate biosynthesis; 3-deoxy-D-manno-octulosonate biosynthesis; 3-deoxy-D-manno-octulosonate from D-ribulose 5-phosphate: step 2/3.</text>
</comment>
<keyword evidence="7 10" id="KW-0808">Transferase</keyword>
<comment type="catalytic activity">
    <reaction evidence="8">
        <text>D-arabinose 5-phosphate + phosphoenolpyruvate + H2O = 3-deoxy-alpha-D-manno-2-octulosonate-8-phosphate + phosphate</text>
        <dbReference type="Rhea" id="RHEA:14053"/>
        <dbReference type="ChEBI" id="CHEBI:15377"/>
        <dbReference type="ChEBI" id="CHEBI:43474"/>
        <dbReference type="ChEBI" id="CHEBI:57693"/>
        <dbReference type="ChEBI" id="CHEBI:58702"/>
        <dbReference type="ChEBI" id="CHEBI:85985"/>
        <dbReference type="EC" id="2.5.1.55"/>
    </reaction>
</comment>
<dbReference type="InterPro" id="IPR006269">
    <property type="entry name" value="KDO8P_synthase"/>
</dbReference>